<gene>
    <name evidence="2" type="ORF">CPB84DRAFT_1848547</name>
</gene>
<feature type="compositionally biased region" description="Polar residues" evidence="1">
    <location>
        <begin position="112"/>
        <end position="123"/>
    </location>
</feature>
<dbReference type="OrthoDB" id="3009566at2759"/>
<feature type="region of interest" description="Disordered" evidence="1">
    <location>
        <begin position="94"/>
        <end position="123"/>
    </location>
</feature>
<dbReference type="EMBL" id="JADNYJ010000065">
    <property type="protein sequence ID" value="KAF8894209.1"/>
    <property type="molecule type" value="Genomic_DNA"/>
</dbReference>
<evidence type="ECO:0000313" key="3">
    <source>
        <dbReference type="Proteomes" id="UP000724874"/>
    </source>
</evidence>
<proteinExistence type="predicted"/>
<comment type="caution">
    <text evidence="2">The sequence shown here is derived from an EMBL/GenBank/DDBJ whole genome shotgun (WGS) entry which is preliminary data.</text>
</comment>
<accession>A0A9P5NI19</accession>
<evidence type="ECO:0000313" key="2">
    <source>
        <dbReference type="EMBL" id="KAF8894209.1"/>
    </source>
</evidence>
<name>A0A9P5NI19_GYMJU</name>
<keyword evidence="3" id="KW-1185">Reference proteome</keyword>
<evidence type="ECO:0000256" key="1">
    <source>
        <dbReference type="SAM" id="MobiDB-lite"/>
    </source>
</evidence>
<protein>
    <submittedName>
        <fullName evidence="2">Uncharacterized protein</fullName>
    </submittedName>
</protein>
<organism evidence="2 3">
    <name type="scientific">Gymnopilus junonius</name>
    <name type="common">Spectacular rustgill mushroom</name>
    <name type="synonym">Gymnopilus spectabilis subsp. junonius</name>
    <dbReference type="NCBI Taxonomy" id="109634"/>
    <lineage>
        <taxon>Eukaryota</taxon>
        <taxon>Fungi</taxon>
        <taxon>Dikarya</taxon>
        <taxon>Basidiomycota</taxon>
        <taxon>Agaricomycotina</taxon>
        <taxon>Agaricomycetes</taxon>
        <taxon>Agaricomycetidae</taxon>
        <taxon>Agaricales</taxon>
        <taxon>Agaricineae</taxon>
        <taxon>Hymenogastraceae</taxon>
        <taxon>Gymnopilus</taxon>
    </lineage>
</organism>
<sequence length="123" mass="13122">MAPPRDVEQNIVLSSSDPSVLRSATGYISANALGRFESTFMIDGLKYNFSGSFASSVPPFECHNAVLTFNDISQLTSTRPFSGRIGPKTVKLDIQNGPNIEGPLNMPLDPGSSISGSGVWTQN</sequence>
<dbReference type="Proteomes" id="UP000724874">
    <property type="component" value="Unassembled WGS sequence"/>
</dbReference>
<dbReference type="AlphaFoldDB" id="A0A9P5NI19"/>
<reference evidence="2" key="1">
    <citation type="submission" date="2020-11" db="EMBL/GenBank/DDBJ databases">
        <authorList>
            <consortium name="DOE Joint Genome Institute"/>
            <person name="Ahrendt S."/>
            <person name="Riley R."/>
            <person name="Andreopoulos W."/>
            <person name="LaButti K."/>
            <person name="Pangilinan J."/>
            <person name="Ruiz-duenas F.J."/>
            <person name="Barrasa J.M."/>
            <person name="Sanchez-Garcia M."/>
            <person name="Camarero S."/>
            <person name="Miyauchi S."/>
            <person name="Serrano A."/>
            <person name="Linde D."/>
            <person name="Babiker R."/>
            <person name="Drula E."/>
            <person name="Ayuso-Fernandez I."/>
            <person name="Pacheco R."/>
            <person name="Padilla G."/>
            <person name="Ferreira P."/>
            <person name="Barriuso J."/>
            <person name="Kellner H."/>
            <person name="Castanera R."/>
            <person name="Alfaro M."/>
            <person name="Ramirez L."/>
            <person name="Pisabarro A.G."/>
            <person name="Kuo A."/>
            <person name="Tritt A."/>
            <person name="Lipzen A."/>
            <person name="He G."/>
            <person name="Yan M."/>
            <person name="Ng V."/>
            <person name="Cullen D."/>
            <person name="Martin F."/>
            <person name="Rosso M.-N."/>
            <person name="Henrissat B."/>
            <person name="Hibbett D."/>
            <person name="Martinez A.T."/>
            <person name="Grigoriev I.V."/>
        </authorList>
    </citation>
    <scope>NUCLEOTIDE SEQUENCE</scope>
    <source>
        <strain evidence="2">AH 44721</strain>
    </source>
</reference>